<dbReference type="SMART" id="SM00852">
    <property type="entry name" value="MoCF_biosynth"/>
    <property type="match status" value="2"/>
</dbReference>
<keyword evidence="9" id="KW-0067">ATP-binding</keyword>
<dbReference type="InterPro" id="IPR036135">
    <property type="entry name" value="MoeA_linker/N_sf"/>
</dbReference>
<name>A0A6P7FNG0_DIAVI</name>
<keyword evidence="12" id="KW-0511">Multifunctional enzyme</keyword>
<dbReference type="KEGG" id="dvv:114331061"/>
<dbReference type="SUPFAM" id="SSF53218">
    <property type="entry name" value="Molybdenum cofactor biosynthesis proteins"/>
    <property type="match status" value="2"/>
</dbReference>
<evidence type="ECO:0000313" key="15">
    <source>
        <dbReference type="RefSeq" id="XP_028136337.1"/>
    </source>
</evidence>
<feature type="domain" description="MoaB/Mog" evidence="14">
    <location>
        <begin position="388"/>
        <end position="531"/>
    </location>
</feature>
<evidence type="ECO:0000256" key="4">
    <source>
        <dbReference type="ARBA" id="ARBA00008339"/>
    </source>
</evidence>
<dbReference type="FunFam" id="3.40.980.10:FF:000002">
    <property type="entry name" value="Molybdopterin molybdenumtransferase"/>
    <property type="match status" value="1"/>
</dbReference>
<dbReference type="RefSeq" id="XP_028136337.1">
    <property type="nucleotide sequence ID" value="XM_028280536.1"/>
</dbReference>
<protein>
    <submittedName>
        <fullName evidence="15">Gephyrin isoform X1</fullName>
    </submittedName>
</protein>
<dbReference type="PANTHER" id="PTHR10192:SF5">
    <property type="entry name" value="GEPHYRIN"/>
    <property type="match status" value="1"/>
</dbReference>
<dbReference type="Gene3D" id="2.40.340.10">
    <property type="entry name" value="MoeA, C-terminal, domain IV"/>
    <property type="match status" value="1"/>
</dbReference>
<comment type="cofactor">
    <cofactor evidence="1 13">
        <name>Mg(2+)</name>
        <dbReference type="ChEBI" id="CHEBI:18420"/>
    </cofactor>
</comment>
<keyword evidence="5 13" id="KW-0500">Molybdenum</keyword>
<dbReference type="GO" id="GO:0006777">
    <property type="term" value="P:Mo-molybdopterin cofactor biosynthetic process"/>
    <property type="evidence" value="ECO:0007669"/>
    <property type="project" value="UniProtKB-UniRule"/>
</dbReference>
<dbReference type="NCBIfam" id="TIGR00177">
    <property type="entry name" value="molyb_syn"/>
    <property type="match status" value="2"/>
</dbReference>
<comment type="pathway">
    <text evidence="2 13">Cofactor biosynthesis; molybdopterin biosynthesis.</text>
</comment>
<dbReference type="CDD" id="cd00886">
    <property type="entry name" value="MogA_MoaB"/>
    <property type="match status" value="1"/>
</dbReference>
<dbReference type="GO" id="GO:0005524">
    <property type="term" value="F:ATP binding"/>
    <property type="evidence" value="ECO:0007669"/>
    <property type="project" value="UniProtKB-UniRule"/>
</dbReference>
<dbReference type="Pfam" id="PF03453">
    <property type="entry name" value="MoeA_N"/>
    <property type="match status" value="1"/>
</dbReference>
<dbReference type="UniPathway" id="UPA00344"/>
<dbReference type="CDD" id="cd00887">
    <property type="entry name" value="MoeA"/>
    <property type="match status" value="1"/>
</dbReference>
<evidence type="ECO:0000256" key="3">
    <source>
        <dbReference type="ARBA" id="ARBA00007589"/>
    </source>
</evidence>
<keyword evidence="6 13" id="KW-0808">Transferase</keyword>
<comment type="similarity">
    <text evidence="4">In the C-terminal section; belongs to the MoeA family.</text>
</comment>
<reference evidence="15" key="1">
    <citation type="submission" date="2025-08" db="UniProtKB">
        <authorList>
            <consortium name="RefSeq"/>
        </authorList>
    </citation>
    <scope>IDENTIFICATION</scope>
    <source>
        <tissue evidence="15">Whole insect</tissue>
    </source>
</reference>
<gene>
    <name evidence="15" type="primary">LOC114331061</name>
</gene>
<dbReference type="PANTHER" id="PTHR10192">
    <property type="entry name" value="MOLYBDOPTERIN BIOSYNTHESIS PROTEIN"/>
    <property type="match status" value="1"/>
</dbReference>
<dbReference type="SUPFAM" id="SSF63882">
    <property type="entry name" value="MoeA N-terminal region -like"/>
    <property type="match status" value="1"/>
</dbReference>
<dbReference type="GO" id="GO:0046872">
    <property type="term" value="F:metal ion binding"/>
    <property type="evidence" value="ECO:0007669"/>
    <property type="project" value="UniProtKB-UniRule"/>
</dbReference>
<keyword evidence="11 13" id="KW-0501">Molybdenum cofactor biosynthesis</keyword>
<dbReference type="GO" id="GO:0061598">
    <property type="term" value="F:molybdopterin adenylyltransferase activity"/>
    <property type="evidence" value="ECO:0007669"/>
    <property type="project" value="UniProtKB-UniRule"/>
</dbReference>
<evidence type="ECO:0000256" key="10">
    <source>
        <dbReference type="ARBA" id="ARBA00022842"/>
    </source>
</evidence>
<dbReference type="InterPro" id="IPR008284">
    <property type="entry name" value="MoCF_biosynth_CS"/>
</dbReference>
<dbReference type="GO" id="GO:0097112">
    <property type="term" value="P:gamma-aminobutyric acid receptor clustering"/>
    <property type="evidence" value="ECO:0007669"/>
    <property type="project" value="TreeGrafter"/>
</dbReference>
<dbReference type="GO" id="GO:0005829">
    <property type="term" value="C:cytosol"/>
    <property type="evidence" value="ECO:0007669"/>
    <property type="project" value="TreeGrafter"/>
</dbReference>
<evidence type="ECO:0000256" key="12">
    <source>
        <dbReference type="ARBA" id="ARBA00023268"/>
    </source>
</evidence>
<dbReference type="InterPro" id="IPR005111">
    <property type="entry name" value="MoeA_C_domain_IV"/>
</dbReference>
<dbReference type="FunFam" id="2.170.190.11:FF:000001">
    <property type="entry name" value="Molybdopterin molybdenumtransferase"/>
    <property type="match status" value="1"/>
</dbReference>
<comment type="catalytic activity">
    <reaction evidence="13">
        <text>adenylyl-molybdopterin + molybdate = Mo-molybdopterin + AMP + H(+)</text>
        <dbReference type="Rhea" id="RHEA:35047"/>
        <dbReference type="ChEBI" id="CHEBI:15378"/>
        <dbReference type="ChEBI" id="CHEBI:36264"/>
        <dbReference type="ChEBI" id="CHEBI:62727"/>
        <dbReference type="ChEBI" id="CHEBI:71302"/>
        <dbReference type="ChEBI" id="CHEBI:456215"/>
    </reaction>
</comment>
<dbReference type="InterPro" id="IPR038987">
    <property type="entry name" value="MoeA-like"/>
</dbReference>
<dbReference type="InParanoid" id="A0A6P7FNG0"/>
<dbReference type="FunCoup" id="A0A6P7FNG0">
    <property type="interactions" value="748"/>
</dbReference>
<organism evidence="15">
    <name type="scientific">Diabrotica virgifera virgifera</name>
    <name type="common">western corn rootworm</name>
    <dbReference type="NCBI Taxonomy" id="50390"/>
    <lineage>
        <taxon>Eukaryota</taxon>
        <taxon>Metazoa</taxon>
        <taxon>Ecdysozoa</taxon>
        <taxon>Arthropoda</taxon>
        <taxon>Hexapoda</taxon>
        <taxon>Insecta</taxon>
        <taxon>Pterygota</taxon>
        <taxon>Neoptera</taxon>
        <taxon>Endopterygota</taxon>
        <taxon>Coleoptera</taxon>
        <taxon>Polyphaga</taxon>
        <taxon>Cucujiformia</taxon>
        <taxon>Chrysomeloidea</taxon>
        <taxon>Chrysomelidae</taxon>
        <taxon>Galerucinae</taxon>
        <taxon>Diabroticina</taxon>
        <taxon>Diabroticites</taxon>
        <taxon>Diabrotica</taxon>
    </lineage>
</organism>
<evidence type="ECO:0000256" key="6">
    <source>
        <dbReference type="ARBA" id="ARBA00022679"/>
    </source>
</evidence>
<keyword evidence="10 13" id="KW-0460">Magnesium</keyword>
<comment type="function">
    <text evidence="13">Catalyzes two steps in the biosynthesis of the molybdenum cofactor. In the first step, molybdopterin is adenylated. Subsequently, molybdate is inserted into adenylated molybdopterin and AMP is released.</text>
</comment>
<evidence type="ECO:0000256" key="11">
    <source>
        <dbReference type="ARBA" id="ARBA00023150"/>
    </source>
</evidence>
<evidence type="ECO:0000256" key="9">
    <source>
        <dbReference type="ARBA" id="ARBA00022840"/>
    </source>
</evidence>
<feature type="domain" description="MoaB/Mog" evidence="14">
    <location>
        <begin position="12"/>
        <end position="157"/>
    </location>
</feature>
<dbReference type="PROSITE" id="PS01078">
    <property type="entry name" value="MOCF_BIOSYNTHESIS_1"/>
    <property type="match status" value="1"/>
</dbReference>
<dbReference type="AlphaFoldDB" id="A0A6P7FNG0"/>
<keyword evidence="8" id="KW-0547">Nucleotide-binding</keyword>
<dbReference type="GO" id="GO:0072579">
    <property type="term" value="P:glycine receptor clustering"/>
    <property type="evidence" value="ECO:0007669"/>
    <property type="project" value="TreeGrafter"/>
</dbReference>
<dbReference type="InterPro" id="IPR001453">
    <property type="entry name" value="MoaB/Mog_dom"/>
</dbReference>
<sequence>MTEETMTPLTFGILTVSDTCHRDSKKDTSGPSLKEEVLKNYSSVQVIQQIVPDEIEDIKSVLLNWSDEKKCNVILTTGGTGFANRDVTPEATRQVIEKDAPGLSYAMISNSLAITNMAMLSRAVCGIRGKTVIINLPGSKKGATECFGFVKSCIPHAVALLTDQKDLVVLLHQSIQTKGGGDGLGFTPSKVKIDKVASRSRKSPYPLIEVPEATQIVLTQCTPTDETEVVAFDRSVDRILAEDVYALAPVPPFRASIKDGYAVIAADGAGTRAIKEVAAAGDAPIGEVLKSGEAIRISTGAPLPPGADAVVQVEDTSIVQASPDGSLELVINIEIAPKLGQDIREIGSDVAVNSLVLNKYEQIKAAHVGVLAMLGKTEVKVFKRPLVGVISTGNEIGDPKEELAPGKIRDANKFTLMNLLKEYSYDSMDYGIARDDPDSVKAVLEKAFMNNDVIVTSGGISMGEFDVLKQVLVEDFGAKIHFARVNMKPGKPTTFATLTYHGKEKKFFGLPGNPVSCGVTCLLYIIPALRYMEHCANYEFPTIQIKNSPLVNNDSRPEYHRVQVSFDPTIGEFKLSSTGNQISSRLNSLVGANGLAIVRKGDPSTTLNVLLFDHLM</sequence>
<dbReference type="GO" id="GO:0030425">
    <property type="term" value="C:dendrite"/>
    <property type="evidence" value="ECO:0007669"/>
    <property type="project" value="TreeGrafter"/>
</dbReference>
<comment type="catalytic activity">
    <reaction evidence="13">
        <text>molybdopterin + ATP + H(+) = adenylyl-molybdopterin + diphosphate</text>
        <dbReference type="Rhea" id="RHEA:31331"/>
        <dbReference type="ChEBI" id="CHEBI:15378"/>
        <dbReference type="ChEBI" id="CHEBI:30616"/>
        <dbReference type="ChEBI" id="CHEBI:33019"/>
        <dbReference type="ChEBI" id="CHEBI:58698"/>
        <dbReference type="ChEBI" id="CHEBI:62727"/>
    </reaction>
</comment>
<comment type="similarity">
    <text evidence="13">Belongs to the MoeA family.</text>
</comment>
<evidence type="ECO:0000256" key="8">
    <source>
        <dbReference type="ARBA" id="ARBA00022741"/>
    </source>
</evidence>
<comment type="similarity">
    <text evidence="3">In the N-terminal section; belongs to the MoaB/Mog family.</text>
</comment>
<evidence type="ECO:0000256" key="13">
    <source>
        <dbReference type="RuleBase" id="RU365090"/>
    </source>
</evidence>
<dbReference type="FunFam" id="3.40.980.10:FF:000001">
    <property type="entry name" value="Molybdopterin molybdenumtransferase"/>
    <property type="match status" value="1"/>
</dbReference>
<dbReference type="Gene3D" id="3.90.105.10">
    <property type="entry name" value="Molybdopterin biosynthesis moea protein, domain 2"/>
    <property type="match status" value="1"/>
</dbReference>
<dbReference type="GO" id="GO:0061599">
    <property type="term" value="F:molybdopterin molybdotransferase activity"/>
    <property type="evidence" value="ECO:0007669"/>
    <property type="project" value="UniProtKB-UniRule"/>
</dbReference>
<dbReference type="Pfam" id="PF00994">
    <property type="entry name" value="MoCF_biosynth"/>
    <property type="match status" value="2"/>
</dbReference>
<dbReference type="NCBIfam" id="NF045515">
    <property type="entry name" value="Glp_gephyrin"/>
    <property type="match status" value="1"/>
</dbReference>
<evidence type="ECO:0000256" key="1">
    <source>
        <dbReference type="ARBA" id="ARBA00001946"/>
    </source>
</evidence>
<dbReference type="InterPro" id="IPR005110">
    <property type="entry name" value="MoeA_linker/N"/>
</dbReference>
<dbReference type="Pfam" id="PF03454">
    <property type="entry name" value="MoeA_C"/>
    <property type="match status" value="1"/>
</dbReference>
<dbReference type="OrthoDB" id="4349954at2759"/>
<dbReference type="GO" id="GO:0098970">
    <property type="term" value="P:postsynaptic neurotransmitter receptor diffusion trapping"/>
    <property type="evidence" value="ECO:0007669"/>
    <property type="project" value="TreeGrafter"/>
</dbReference>
<evidence type="ECO:0000256" key="5">
    <source>
        <dbReference type="ARBA" id="ARBA00022505"/>
    </source>
</evidence>
<dbReference type="InterPro" id="IPR036425">
    <property type="entry name" value="MoaB/Mog-like_dom_sf"/>
</dbReference>
<proteinExistence type="inferred from homology"/>
<evidence type="ECO:0000259" key="14">
    <source>
        <dbReference type="SMART" id="SM00852"/>
    </source>
</evidence>
<dbReference type="InterPro" id="IPR036688">
    <property type="entry name" value="MoeA_C_domain_IV_sf"/>
</dbReference>
<evidence type="ECO:0000256" key="7">
    <source>
        <dbReference type="ARBA" id="ARBA00022723"/>
    </source>
</evidence>
<dbReference type="Gene3D" id="2.170.190.11">
    <property type="entry name" value="Molybdopterin biosynthesis moea protein, domain 3"/>
    <property type="match status" value="1"/>
</dbReference>
<dbReference type="Gene3D" id="3.40.980.10">
    <property type="entry name" value="MoaB/Mog-like domain"/>
    <property type="match status" value="2"/>
</dbReference>
<keyword evidence="7 13" id="KW-0479">Metal-binding</keyword>
<dbReference type="PROSITE" id="PS01079">
    <property type="entry name" value="MOCF_BIOSYNTHESIS_2"/>
    <property type="match status" value="1"/>
</dbReference>
<dbReference type="SUPFAM" id="SSF63867">
    <property type="entry name" value="MoeA C-terminal domain-like"/>
    <property type="match status" value="1"/>
</dbReference>
<dbReference type="GO" id="GO:0099634">
    <property type="term" value="C:postsynaptic specialization membrane"/>
    <property type="evidence" value="ECO:0007669"/>
    <property type="project" value="GOC"/>
</dbReference>
<accession>A0A6P7FNG0</accession>
<evidence type="ECO:0000256" key="2">
    <source>
        <dbReference type="ARBA" id="ARBA00005046"/>
    </source>
</evidence>
<dbReference type="GO" id="GO:0007529">
    <property type="term" value="P:establishment of synaptic specificity at neuromuscular junction"/>
    <property type="evidence" value="ECO:0007669"/>
    <property type="project" value="TreeGrafter"/>
</dbReference>